<proteinExistence type="predicted"/>
<keyword evidence="2" id="KW-0732">Signal</keyword>
<feature type="signal peptide" evidence="2">
    <location>
        <begin position="1"/>
        <end position="18"/>
    </location>
</feature>
<gene>
    <name evidence="3" type="ORF">LTR16_004883</name>
</gene>
<feature type="chain" id="PRO_5046419612" evidence="2">
    <location>
        <begin position="19"/>
        <end position="233"/>
    </location>
</feature>
<evidence type="ECO:0000256" key="1">
    <source>
        <dbReference type="SAM" id="Phobius"/>
    </source>
</evidence>
<name>A0ABR0LMS4_9PEZI</name>
<dbReference type="Proteomes" id="UP001357485">
    <property type="component" value="Unassembled WGS sequence"/>
</dbReference>
<feature type="transmembrane region" description="Helical" evidence="1">
    <location>
        <begin position="199"/>
        <end position="220"/>
    </location>
</feature>
<reference evidence="3 4" key="1">
    <citation type="submission" date="2023-08" db="EMBL/GenBank/DDBJ databases">
        <title>Black Yeasts Isolated from many extreme environments.</title>
        <authorList>
            <person name="Coleine C."/>
            <person name="Stajich J.E."/>
            <person name="Selbmann L."/>
        </authorList>
    </citation>
    <scope>NUCLEOTIDE SEQUENCE [LARGE SCALE GENOMIC DNA]</scope>
    <source>
        <strain evidence="3 4">CCFEE 536</strain>
    </source>
</reference>
<evidence type="ECO:0000313" key="3">
    <source>
        <dbReference type="EMBL" id="KAK5200795.1"/>
    </source>
</evidence>
<keyword evidence="4" id="KW-1185">Reference proteome</keyword>
<organism evidence="3 4">
    <name type="scientific">Cryomyces antarcticus</name>
    <dbReference type="NCBI Taxonomy" id="329879"/>
    <lineage>
        <taxon>Eukaryota</taxon>
        <taxon>Fungi</taxon>
        <taxon>Dikarya</taxon>
        <taxon>Ascomycota</taxon>
        <taxon>Pezizomycotina</taxon>
        <taxon>Dothideomycetes</taxon>
        <taxon>Dothideomycetes incertae sedis</taxon>
        <taxon>Cryomyces</taxon>
    </lineage>
</organism>
<comment type="caution">
    <text evidence="3">The sequence shown here is derived from an EMBL/GenBank/DDBJ whole genome shotgun (WGS) entry which is preliminary data.</text>
</comment>
<sequence>MLALLYLCLLALLASVQANTEKVIFTGPASITIPEDVHPGLDALQLESLSPARRTLRKQLAVRFPTKRDPSLAQSWYLLEGLEEGRRYEVRICWAATQPTVFSLDTHTITDVFATPSLIQALAVYAEERQEEEYPVDAVSRHQQPLATSVSTLFLQICAAAGYFTLNETLMREPPAVDVDIILDPYILNVFPQSLLPTAAYITVLAVASYSLSGAIWAWLRQVGSQTPRPHAA</sequence>
<dbReference type="EMBL" id="JAVRRA010017125">
    <property type="protein sequence ID" value="KAK5200795.1"/>
    <property type="molecule type" value="Genomic_DNA"/>
</dbReference>
<keyword evidence="1" id="KW-0472">Membrane</keyword>
<dbReference type="InterPro" id="IPR019433">
    <property type="entry name" value="GPI_ManTrfase_II_coact_Pga1"/>
</dbReference>
<evidence type="ECO:0000256" key="2">
    <source>
        <dbReference type="SAM" id="SignalP"/>
    </source>
</evidence>
<keyword evidence="1" id="KW-1133">Transmembrane helix</keyword>
<evidence type="ECO:0000313" key="4">
    <source>
        <dbReference type="Proteomes" id="UP001357485"/>
    </source>
</evidence>
<dbReference type="Pfam" id="PF10333">
    <property type="entry name" value="Pga1"/>
    <property type="match status" value="1"/>
</dbReference>
<dbReference type="PANTHER" id="PTHR28022">
    <property type="entry name" value="GPI MANNOSYLTRANSFERASE 2 SUBUNIT PGA1"/>
    <property type="match status" value="1"/>
</dbReference>
<keyword evidence="1" id="KW-0812">Transmembrane</keyword>
<protein>
    <submittedName>
        <fullName evidence="3">Uncharacterized protein</fullName>
    </submittedName>
</protein>
<dbReference type="PANTHER" id="PTHR28022:SF1">
    <property type="entry name" value="GPI MANNOSYLTRANSFERASE 2 SUBUNIT PGA1"/>
    <property type="match status" value="1"/>
</dbReference>
<accession>A0ABR0LMS4</accession>